<evidence type="ECO:0000259" key="6">
    <source>
        <dbReference type="Pfam" id="PF03755"/>
    </source>
</evidence>
<proteinExistence type="inferred from homology"/>
<reference evidence="8" key="1">
    <citation type="submission" date="2015-12" db="EMBL/GenBank/DDBJ databases">
        <authorList>
            <person name="Tikhonova T.V."/>
            <person name="Pavlov A.R."/>
            <person name="Beletsky A.V."/>
            <person name="Mardanov A.V."/>
            <person name="Sorokin D.Y."/>
            <person name="Ravin N.V."/>
            <person name="Popov V.O."/>
        </authorList>
    </citation>
    <scope>NUCLEOTIDE SEQUENCE</scope>
    <source>
        <strain evidence="8">DSM 14787</strain>
    </source>
</reference>
<keyword evidence="2" id="KW-0540">Nuclease</keyword>
<dbReference type="PANTHER" id="PTHR30636">
    <property type="entry name" value="UPF0701 PROTEIN YICC"/>
    <property type="match status" value="1"/>
</dbReference>
<feature type="domain" description="Endoribonuclease YicC-like N-terminal" evidence="6">
    <location>
        <begin position="1"/>
        <end position="149"/>
    </location>
</feature>
<dbReference type="InterPro" id="IPR013527">
    <property type="entry name" value="YicC-like_N"/>
</dbReference>
<dbReference type="PANTHER" id="PTHR30636:SF3">
    <property type="entry name" value="UPF0701 PROTEIN YICC"/>
    <property type="match status" value="1"/>
</dbReference>
<keyword evidence="3" id="KW-0255">Endonuclease</keyword>
<gene>
    <name evidence="8" type="primary">yicC [H]</name>
    <name evidence="8" type="ordered locus">TVNIR_3599</name>
</gene>
<dbReference type="STRING" id="1255043.TVNIR_3599"/>
<dbReference type="Pfam" id="PF08340">
    <property type="entry name" value="YicC-like_C"/>
    <property type="match status" value="1"/>
</dbReference>
<dbReference type="InterPro" id="IPR013551">
    <property type="entry name" value="YicC-like_C"/>
</dbReference>
<dbReference type="KEGG" id="tni:TVNIR_3599"/>
<name>L0E061_THIND</name>
<keyword evidence="4" id="KW-0378">Hydrolase</keyword>
<protein>
    <submittedName>
        <fullName evidence="8">Protein YicC</fullName>
    </submittedName>
</protein>
<keyword evidence="9" id="KW-1185">Reference proteome</keyword>
<dbReference type="GO" id="GO:0004521">
    <property type="term" value="F:RNA endonuclease activity"/>
    <property type="evidence" value="ECO:0007669"/>
    <property type="project" value="InterPro"/>
</dbReference>
<dbReference type="AlphaFoldDB" id="L0E061"/>
<evidence type="ECO:0000313" key="9">
    <source>
        <dbReference type="Proteomes" id="UP000010809"/>
    </source>
</evidence>
<feature type="domain" description="Endoribonuclease YicC-like C-terminal" evidence="7">
    <location>
        <begin position="167"/>
        <end position="284"/>
    </location>
</feature>
<dbReference type="PATRIC" id="fig|1255043.3.peg.3631"/>
<dbReference type="GO" id="GO:0016787">
    <property type="term" value="F:hydrolase activity"/>
    <property type="evidence" value="ECO:0007669"/>
    <property type="project" value="UniProtKB-KW"/>
</dbReference>
<evidence type="ECO:0000256" key="4">
    <source>
        <dbReference type="ARBA" id="ARBA00022801"/>
    </source>
</evidence>
<evidence type="ECO:0000256" key="3">
    <source>
        <dbReference type="ARBA" id="ARBA00022759"/>
    </source>
</evidence>
<dbReference type="Proteomes" id="UP000010809">
    <property type="component" value="Chromosome"/>
</dbReference>
<accession>L0E061</accession>
<dbReference type="eggNOG" id="COG1561">
    <property type="taxonomic scope" value="Bacteria"/>
</dbReference>
<dbReference type="InterPro" id="IPR005229">
    <property type="entry name" value="YicC/YloC-like"/>
</dbReference>
<dbReference type="NCBIfam" id="TIGR00255">
    <property type="entry name" value="YicC/YloC family endoribonuclease"/>
    <property type="match status" value="1"/>
</dbReference>
<sequence>MTGFARHALEVEGQSLVWELRSVNHRYLDLRLQIPEALRELEPELRTAFQQAVARGKVDAQLRVEAARADAQVAFDAGRAKALIDAIGEIDHMMVNGARVSPLEILGWPGVLEPPGSPDAEILRDAVLQGLRAAIADLNAMRTAEGEGLCQLLEQRLEALVAQVAQIRERRPAIVHEQRERLQARIAELDLILDPQRLEQEVALLAQRLDVDEELDRLDGHVAAMREILERDEPVGRRLDFLMQEFNREANTLGSKSHDLDTTRAAMEMKVLIEQMREQVQNVE</sequence>
<dbReference type="HOGENOM" id="CLU_076609_0_0_6"/>
<dbReference type="EMBL" id="CP003989">
    <property type="protein sequence ID" value="AGA35229.1"/>
    <property type="molecule type" value="Genomic_DNA"/>
</dbReference>
<dbReference type="Pfam" id="PF03755">
    <property type="entry name" value="YicC-like_N"/>
    <property type="match status" value="1"/>
</dbReference>
<evidence type="ECO:0000256" key="5">
    <source>
        <dbReference type="ARBA" id="ARBA00035648"/>
    </source>
</evidence>
<comment type="similarity">
    <text evidence="5">Belongs to the YicC/YloC family.</text>
</comment>
<evidence type="ECO:0000256" key="1">
    <source>
        <dbReference type="ARBA" id="ARBA00001968"/>
    </source>
</evidence>
<organism evidence="8 9">
    <name type="scientific">Thioalkalivibrio nitratireducens (strain DSM 14787 / UNIQEM 213 / ALEN2)</name>
    <dbReference type="NCBI Taxonomy" id="1255043"/>
    <lineage>
        <taxon>Bacteria</taxon>
        <taxon>Pseudomonadati</taxon>
        <taxon>Pseudomonadota</taxon>
        <taxon>Gammaproteobacteria</taxon>
        <taxon>Chromatiales</taxon>
        <taxon>Ectothiorhodospiraceae</taxon>
        <taxon>Thioalkalivibrio</taxon>
    </lineage>
</organism>
<evidence type="ECO:0000256" key="2">
    <source>
        <dbReference type="ARBA" id="ARBA00022722"/>
    </source>
</evidence>
<evidence type="ECO:0000313" key="8">
    <source>
        <dbReference type="EMBL" id="AGA35229.1"/>
    </source>
</evidence>
<comment type="cofactor">
    <cofactor evidence="1">
        <name>a divalent metal cation</name>
        <dbReference type="ChEBI" id="CHEBI:60240"/>
    </cofactor>
</comment>
<evidence type="ECO:0000259" key="7">
    <source>
        <dbReference type="Pfam" id="PF08340"/>
    </source>
</evidence>